<feature type="transmembrane region" description="Helical" evidence="7">
    <location>
        <begin position="73"/>
        <end position="94"/>
    </location>
</feature>
<proteinExistence type="predicted"/>
<dbReference type="InterPro" id="IPR059081">
    <property type="entry name" value="PRRT3-4"/>
</dbReference>
<dbReference type="EMBL" id="JARQWQ010000053">
    <property type="protein sequence ID" value="KAK2556908.1"/>
    <property type="molecule type" value="Genomic_DNA"/>
</dbReference>
<dbReference type="AlphaFoldDB" id="A0AAD9V0Q7"/>
<feature type="transmembrane region" description="Helical" evidence="7">
    <location>
        <begin position="175"/>
        <end position="205"/>
    </location>
</feature>
<dbReference type="InterPro" id="IPR052836">
    <property type="entry name" value="PRRT_domain-containing"/>
</dbReference>
<dbReference type="Pfam" id="PF25987">
    <property type="entry name" value="PRRT3"/>
    <property type="match status" value="1"/>
</dbReference>
<evidence type="ECO:0000256" key="5">
    <source>
        <dbReference type="ARBA" id="ARBA00022989"/>
    </source>
</evidence>
<evidence type="ECO:0000256" key="2">
    <source>
        <dbReference type="ARBA" id="ARBA00022553"/>
    </source>
</evidence>
<evidence type="ECO:0000256" key="3">
    <source>
        <dbReference type="ARBA" id="ARBA00022692"/>
    </source>
</evidence>
<organism evidence="9 10">
    <name type="scientific">Acropora cervicornis</name>
    <name type="common">Staghorn coral</name>
    <dbReference type="NCBI Taxonomy" id="6130"/>
    <lineage>
        <taxon>Eukaryota</taxon>
        <taxon>Metazoa</taxon>
        <taxon>Cnidaria</taxon>
        <taxon>Anthozoa</taxon>
        <taxon>Hexacorallia</taxon>
        <taxon>Scleractinia</taxon>
        <taxon>Astrocoeniina</taxon>
        <taxon>Acroporidae</taxon>
        <taxon>Acropora</taxon>
    </lineage>
</organism>
<evidence type="ECO:0000259" key="8">
    <source>
        <dbReference type="Pfam" id="PF25987"/>
    </source>
</evidence>
<evidence type="ECO:0000256" key="1">
    <source>
        <dbReference type="ARBA" id="ARBA00004141"/>
    </source>
</evidence>
<evidence type="ECO:0000313" key="9">
    <source>
        <dbReference type="EMBL" id="KAK2556908.1"/>
    </source>
</evidence>
<comment type="caution">
    <text evidence="9">The sequence shown here is derived from an EMBL/GenBank/DDBJ whole genome shotgun (WGS) entry which is preliminary data.</text>
</comment>
<protein>
    <recommendedName>
        <fullName evidence="8">Proline-rich transmembrane protein 3/4 domain-containing protein</fullName>
    </recommendedName>
</protein>
<evidence type="ECO:0000313" key="10">
    <source>
        <dbReference type="Proteomes" id="UP001249851"/>
    </source>
</evidence>
<reference evidence="9" key="1">
    <citation type="journal article" date="2023" name="G3 (Bethesda)">
        <title>Whole genome assembly and annotation of the endangered Caribbean coral Acropora cervicornis.</title>
        <authorList>
            <person name="Selwyn J.D."/>
            <person name="Vollmer S.V."/>
        </authorList>
    </citation>
    <scope>NUCLEOTIDE SEQUENCE</scope>
    <source>
        <strain evidence="9">K2</strain>
    </source>
</reference>
<evidence type="ECO:0000256" key="6">
    <source>
        <dbReference type="ARBA" id="ARBA00023136"/>
    </source>
</evidence>
<accession>A0AAD9V0Q7</accession>
<keyword evidence="10" id="KW-1185">Reference proteome</keyword>
<feature type="domain" description="Proline-rich transmembrane protein 3/4" evidence="8">
    <location>
        <begin position="18"/>
        <end position="219"/>
    </location>
</feature>
<sequence>MNHTEDVFKLQRITMNTPAAEPVPDWAKAKPRLGRMWDVHCIGLGSAFALLAMSSVVSLLLSCKKKRFGRKPYVIAINALLLVLGATRAVYMFLDPYESHQKLRIWQVQLLFNISFPCLTSAFSLILYIFLSVAKLQLVSKNLQNVRFFIVVITIHFSVVICATILSIFEPSVATIVFVFCHLFFIVWGLVLSVSFIYGGLNIILAMKKTSRSLQTQKPTVASKVAKVTGLFKVGFSNVLSFN</sequence>
<feature type="transmembrane region" description="Helical" evidence="7">
    <location>
        <begin position="114"/>
        <end position="134"/>
    </location>
</feature>
<keyword evidence="5 7" id="KW-1133">Transmembrane helix</keyword>
<gene>
    <name evidence="9" type="ORF">P5673_021126</name>
</gene>
<dbReference type="PANTHER" id="PTHR35578">
    <property type="entry name" value="PROLINE-RICH TRANSMEMBRANE PROTEIN 4-RELATED"/>
    <property type="match status" value="1"/>
</dbReference>
<keyword evidence="4" id="KW-0732">Signal</keyword>
<comment type="subcellular location">
    <subcellularLocation>
        <location evidence="1">Membrane</location>
        <topology evidence="1">Multi-pass membrane protein</topology>
    </subcellularLocation>
</comment>
<dbReference type="PANTHER" id="PTHR35578:SF6">
    <property type="entry name" value="PROLINE-RICH TRANSMEMBRANE PROTEIN 4"/>
    <property type="match status" value="1"/>
</dbReference>
<evidence type="ECO:0000256" key="7">
    <source>
        <dbReference type="SAM" id="Phobius"/>
    </source>
</evidence>
<keyword evidence="6 7" id="KW-0472">Membrane</keyword>
<keyword evidence="3 7" id="KW-0812">Transmembrane</keyword>
<keyword evidence="2" id="KW-0597">Phosphoprotein</keyword>
<feature type="transmembrane region" description="Helical" evidence="7">
    <location>
        <begin position="42"/>
        <end position="61"/>
    </location>
</feature>
<name>A0AAD9V0Q7_ACRCE</name>
<evidence type="ECO:0000256" key="4">
    <source>
        <dbReference type="ARBA" id="ARBA00022729"/>
    </source>
</evidence>
<reference evidence="9" key="2">
    <citation type="journal article" date="2023" name="Science">
        <title>Genomic signatures of disease resistance in endangered staghorn corals.</title>
        <authorList>
            <person name="Vollmer S.V."/>
            <person name="Selwyn J.D."/>
            <person name="Despard B.A."/>
            <person name="Roesel C.L."/>
        </authorList>
    </citation>
    <scope>NUCLEOTIDE SEQUENCE</scope>
    <source>
        <strain evidence="9">K2</strain>
    </source>
</reference>
<dbReference type="Proteomes" id="UP001249851">
    <property type="component" value="Unassembled WGS sequence"/>
</dbReference>
<feature type="transmembrane region" description="Helical" evidence="7">
    <location>
        <begin position="146"/>
        <end position="169"/>
    </location>
</feature>